<dbReference type="GO" id="GO:0008360">
    <property type="term" value="P:regulation of cell shape"/>
    <property type="evidence" value="ECO:0007669"/>
    <property type="project" value="UniProtKB-KW"/>
</dbReference>
<dbReference type="AlphaFoldDB" id="A0A5C4R1N7"/>
<dbReference type="RefSeq" id="WP_139599678.1">
    <property type="nucleotide sequence ID" value="NZ_VDDC01000055.1"/>
</dbReference>
<keyword evidence="14" id="KW-0961">Cell wall biogenesis/degradation</keyword>
<reference evidence="15 16" key="1">
    <citation type="submission" date="2019-06" db="EMBL/GenBank/DDBJ databases">
        <authorList>
            <person name="Li J."/>
        </authorList>
    </citation>
    <scope>NUCLEOTIDE SEQUENCE [LARGE SCALE GENOMIC DNA]</scope>
    <source>
        <strain evidence="15 16">CGMCC 1.8012</strain>
    </source>
</reference>
<proteinExistence type="inferred from homology"/>
<dbReference type="Proteomes" id="UP000304880">
    <property type="component" value="Unassembled WGS sequence"/>
</dbReference>
<evidence type="ECO:0000256" key="11">
    <source>
        <dbReference type="ARBA" id="ARBA00032707"/>
    </source>
</evidence>
<dbReference type="EC" id="3.6.1.27" evidence="3 14"/>
<dbReference type="GO" id="GO:0071555">
    <property type="term" value="P:cell wall organization"/>
    <property type="evidence" value="ECO:0007669"/>
    <property type="project" value="UniProtKB-KW"/>
</dbReference>
<evidence type="ECO:0000256" key="13">
    <source>
        <dbReference type="ARBA" id="ARBA00047594"/>
    </source>
</evidence>
<feature type="transmembrane region" description="Helical" evidence="14">
    <location>
        <begin position="185"/>
        <end position="205"/>
    </location>
</feature>
<evidence type="ECO:0000256" key="7">
    <source>
        <dbReference type="ARBA" id="ARBA00022801"/>
    </source>
</evidence>
<evidence type="ECO:0000256" key="2">
    <source>
        <dbReference type="ARBA" id="ARBA00010621"/>
    </source>
</evidence>
<feature type="transmembrane region" description="Helical" evidence="14">
    <location>
        <begin position="40"/>
        <end position="60"/>
    </location>
</feature>
<dbReference type="GO" id="GO:0009252">
    <property type="term" value="P:peptidoglycan biosynthetic process"/>
    <property type="evidence" value="ECO:0007669"/>
    <property type="project" value="UniProtKB-KW"/>
</dbReference>
<comment type="function">
    <text evidence="14">Catalyzes the dephosphorylation of undecaprenyl diphosphate (UPP). Confers resistance to bacitracin.</text>
</comment>
<comment type="miscellaneous">
    <text evidence="14">Bacitracin is thought to be involved in the inhibition of peptidoglycan synthesis by sequestering undecaprenyl diphosphate, thereby reducing the pool of lipid carrier available.</text>
</comment>
<keyword evidence="14" id="KW-0133">Cell shape</keyword>
<organism evidence="15 16">
    <name type="scientific">Paracoccus haeundaensis</name>
    <dbReference type="NCBI Taxonomy" id="225362"/>
    <lineage>
        <taxon>Bacteria</taxon>
        <taxon>Pseudomonadati</taxon>
        <taxon>Pseudomonadota</taxon>
        <taxon>Alphaproteobacteria</taxon>
        <taxon>Rhodobacterales</taxon>
        <taxon>Paracoccaceae</taxon>
        <taxon>Paracoccus</taxon>
    </lineage>
</organism>
<accession>A0A5C4R1N7</accession>
<feature type="transmembrane region" description="Helical" evidence="14">
    <location>
        <begin position="250"/>
        <end position="266"/>
    </location>
</feature>
<dbReference type="NCBIfam" id="NF001393">
    <property type="entry name" value="PRK00281.2-4"/>
    <property type="match status" value="1"/>
</dbReference>
<keyword evidence="5 14" id="KW-1003">Cell membrane</keyword>
<sequence length="267" mass="28267">MTLFHLVLVAIIQGITEFLPVSSSGHLILLPELTGMQDQGLVIDVAVHGGTLFAVILFFWRDVAAALAGCGRLARGRIDTPGARLAASLMVATIPVVLVGLVLKMSGAMEMMRSVAVIGWTMIIFGLLLYWSDQRGEGRKRTADWTMRDAVIIGLWQAVALIPGTSRSGATITGARALGYIREDAARISMLMSIPTIIASAALLAGDVISDFDGAAVAQAGIAAGFAFVAALVALTLMMRLLKAVSFTPYVVYRLILGVALLVYAYS</sequence>
<keyword evidence="6 14" id="KW-0812">Transmembrane</keyword>
<evidence type="ECO:0000256" key="6">
    <source>
        <dbReference type="ARBA" id="ARBA00022692"/>
    </source>
</evidence>
<dbReference type="Pfam" id="PF02673">
    <property type="entry name" value="BacA"/>
    <property type="match status" value="1"/>
</dbReference>
<comment type="subcellular location">
    <subcellularLocation>
        <location evidence="1 14">Cell membrane</location>
        <topology evidence="1 14">Multi-pass membrane protein</topology>
    </subcellularLocation>
</comment>
<dbReference type="GO" id="GO:0050380">
    <property type="term" value="F:undecaprenyl-diphosphatase activity"/>
    <property type="evidence" value="ECO:0007669"/>
    <property type="project" value="UniProtKB-UniRule"/>
</dbReference>
<evidence type="ECO:0000256" key="8">
    <source>
        <dbReference type="ARBA" id="ARBA00022989"/>
    </source>
</evidence>
<dbReference type="HAMAP" id="MF_01006">
    <property type="entry name" value="Undec_diphosphatase"/>
    <property type="match status" value="1"/>
</dbReference>
<evidence type="ECO:0000256" key="9">
    <source>
        <dbReference type="ARBA" id="ARBA00023136"/>
    </source>
</evidence>
<dbReference type="PANTHER" id="PTHR30622">
    <property type="entry name" value="UNDECAPRENYL-DIPHOSPHATASE"/>
    <property type="match status" value="1"/>
</dbReference>
<evidence type="ECO:0000313" key="15">
    <source>
        <dbReference type="EMBL" id="TNH37701.1"/>
    </source>
</evidence>
<evidence type="ECO:0000256" key="5">
    <source>
        <dbReference type="ARBA" id="ARBA00022475"/>
    </source>
</evidence>
<dbReference type="InterPro" id="IPR003824">
    <property type="entry name" value="UppP"/>
</dbReference>
<keyword evidence="14" id="KW-0573">Peptidoglycan synthesis</keyword>
<evidence type="ECO:0000256" key="4">
    <source>
        <dbReference type="ARBA" id="ARBA00021581"/>
    </source>
</evidence>
<evidence type="ECO:0000256" key="10">
    <source>
        <dbReference type="ARBA" id="ARBA00023251"/>
    </source>
</evidence>
<dbReference type="GO" id="GO:0046677">
    <property type="term" value="P:response to antibiotic"/>
    <property type="evidence" value="ECO:0007669"/>
    <property type="project" value="UniProtKB-UniRule"/>
</dbReference>
<feature type="transmembrane region" description="Helical" evidence="14">
    <location>
        <begin position="81"/>
        <end position="103"/>
    </location>
</feature>
<gene>
    <name evidence="14" type="primary">uppP</name>
    <name evidence="15" type="ORF">FHD67_18880</name>
</gene>
<dbReference type="GO" id="GO:0005886">
    <property type="term" value="C:plasma membrane"/>
    <property type="evidence" value="ECO:0007669"/>
    <property type="project" value="UniProtKB-SubCell"/>
</dbReference>
<evidence type="ECO:0000256" key="12">
    <source>
        <dbReference type="ARBA" id="ARBA00032932"/>
    </source>
</evidence>
<evidence type="ECO:0000313" key="16">
    <source>
        <dbReference type="Proteomes" id="UP000304880"/>
    </source>
</evidence>
<comment type="catalytic activity">
    <reaction evidence="13 14">
        <text>di-trans,octa-cis-undecaprenyl diphosphate + H2O = di-trans,octa-cis-undecaprenyl phosphate + phosphate + H(+)</text>
        <dbReference type="Rhea" id="RHEA:28094"/>
        <dbReference type="ChEBI" id="CHEBI:15377"/>
        <dbReference type="ChEBI" id="CHEBI:15378"/>
        <dbReference type="ChEBI" id="CHEBI:43474"/>
        <dbReference type="ChEBI" id="CHEBI:58405"/>
        <dbReference type="ChEBI" id="CHEBI:60392"/>
        <dbReference type="EC" id="3.6.1.27"/>
    </reaction>
</comment>
<evidence type="ECO:0000256" key="1">
    <source>
        <dbReference type="ARBA" id="ARBA00004651"/>
    </source>
</evidence>
<protein>
    <recommendedName>
        <fullName evidence="4 14">Undecaprenyl-diphosphatase</fullName>
        <ecNumber evidence="3 14">3.6.1.27</ecNumber>
    </recommendedName>
    <alternativeName>
        <fullName evidence="12 14">Bacitracin resistance protein</fullName>
    </alternativeName>
    <alternativeName>
        <fullName evidence="11 14">Undecaprenyl pyrophosphate phosphatase</fullName>
    </alternativeName>
</protein>
<dbReference type="EMBL" id="VDDC01000055">
    <property type="protein sequence ID" value="TNH37701.1"/>
    <property type="molecule type" value="Genomic_DNA"/>
</dbReference>
<feature type="transmembrane region" description="Helical" evidence="14">
    <location>
        <begin position="217"/>
        <end position="238"/>
    </location>
</feature>
<keyword evidence="9 14" id="KW-0472">Membrane</keyword>
<keyword evidence="7 14" id="KW-0378">Hydrolase</keyword>
<evidence type="ECO:0000256" key="3">
    <source>
        <dbReference type="ARBA" id="ARBA00012374"/>
    </source>
</evidence>
<keyword evidence="8 14" id="KW-1133">Transmembrane helix</keyword>
<keyword evidence="16" id="KW-1185">Reference proteome</keyword>
<feature type="transmembrane region" description="Helical" evidence="14">
    <location>
        <begin position="115"/>
        <end position="131"/>
    </location>
</feature>
<comment type="caution">
    <text evidence="15">The sequence shown here is derived from an EMBL/GenBank/DDBJ whole genome shotgun (WGS) entry which is preliminary data.</text>
</comment>
<name>A0A5C4R1N7_9RHOB</name>
<dbReference type="PANTHER" id="PTHR30622:SF4">
    <property type="entry name" value="UNDECAPRENYL-DIPHOSPHATASE"/>
    <property type="match status" value="1"/>
</dbReference>
<comment type="similarity">
    <text evidence="2 14">Belongs to the UppP family.</text>
</comment>
<keyword evidence="10 14" id="KW-0046">Antibiotic resistance</keyword>
<evidence type="ECO:0000256" key="14">
    <source>
        <dbReference type="HAMAP-Rule" id="MF_01006"/>
    </source>
</evidence>